<reference evidence="2" key="1">
    <citation type="journal article" date="2021" name="Proc. Natl. Acad. Sci. U.S.A.">
        <title>A Catalog of Tens of Thousands of Viruses from Human Metagenomes Reveals Hidden Associations with Chronic Diseases.</title>
        <authorList>
            <person name="Tisza M.J."/>
            <person name="Buck C.B."/>
        </authorList>
    </citation>
    <scope>NUCLEOTIDE SEQUENCE</scope>
    <source>
        <strain evidence="2">Ct0Tg8</strain>
    </source>
</reference>
<name>A0A8S5NDG9_9CAUD</name>
<feature type="compositionally biased region" description="Low complexity" evidence="1">
    <location>
        <begin position="140"/>
        <end position="159"/>
    </location>
</feature>
<organism evidence="2">
    <name type="scientific">Myoviridae sp. ct0Tg8</name>
    <dbReference type="NCBI Taxonomy" id="2826598"/>
    <lineage>
        <taxon>Viruses</taxon>
        <taxon>Duplodnaviria</taxon>
        <taxon>Heunggongvirae</taxon>
        <taxon>Uroviricota</taxon>
        <taxon>Caudoviricetes</taxon>
    </lineage>
</organism>
<keyword evidence="2" id="KW-0176">Collagen</keyword>
<feature type="region of interest" description="Disordered" evidence="1">
    <location>
        <begin position="120"/>
        <end position="167"/>
    </location>
</feature>
<dbReference type="PANTHER" id="PTHR24637">
    <property type="entry name" value="COLLAGEN"/>
    <property type="match status" value="1"/>
</dbReference>
<evidence type="ECO:0000256" key="1">
    <source>
        <dbReference type="SAM" id="MobiDB-lite"/>
    </source>
</evidence>
<dbReference type="InterPro" id="IPR008160">
    <property type="entry name" value="Collagen"/>
</dbReference>
<protein>
    <submittedName>
        <fullName evidence="2">Collagen alpha 1(VIII) chain protein</fullName>
    </submittedName>
</protein>
<sequence>MADYEIVDVTKLQKAEGVKDGDTLLLIRQQGDGTSICMRTDGAQFKGTDAYDVAKANGFSGTREEWTQEVARINEVSAAIDNANDTANHPTKIGSDNYVYEWNKATKAYQKTDILVKGDKGERGATGAQGPQGLQGVKGETGATGATGPQGATGAQGPQGERGEKGKSPIIKNASWWIWDEASGAYKDSGMSVSSQYTLTREAIENVLTGDVSSHTHSAYALMGHTHTQYAAADHTHSNYALTTHKHTEYAAVSHTHDNYALTGHKHTEYVPTTALSDYYTKKEVEDMVGNAGGGVDESWLQQKGYLKKSDMMETVVIKLVSDKGESDSGLIGATVTVRGKGIVYTKETWQGTPIKVEVMCDRDVIIDVSAVKMYAKPKVLKYVPSPLYNREVTFTYKALELGVFVIDINDKLYRTVGDVINKTDIVGALLVTDKVAIVIAAQLFLETKWSNKNGLIDGCTVANDVTTAVQDFAGAANTTAIMKANAGFDTAASICNDYVFRNGKKGHLMSGGEAIEIQKNFDTVQSLLTDIDPNNAPVYNISYWTSTQKGTDAVWGCSLGDDSLIDYYITLPETNTVITSAAFPIYSLYD</sequence>
<proteinExistence type="predicted"/>
<accession>A0A8S5NDG9</accession>
<dbReference type="EMBL" id="BK015128">
    <property type="protein sequence ID" value="DAD92131.1"/>
    <property type="molecule type" value="Genomic_DNA"/>
</dbReference>
<dbReference type="Pfam" id="PF01391">
    <property type="entry name" value="Collagen"/>
    <property type="match status" value="1"/>
</dbReference>
<evidence type="ECO:0000313" key="2">
    <source>
        <dbReference type="EMBL" id="DAD92131.1"/>
    </source>
</evidence>